<dbReference type="Pfam" id="PF21292">
    <property type="entry name" value="EME1-MUS81_C"/>
    <property type="match status" value="1"/>
</dbReference>
<reference evidence="17" key="1">
    <citation type="journal article" date="2013" name="Genome Announc.">
        <title>Draft genome sequence of the basidiomycetous yeast-like fungus Pseudozyma hubeiensis SY62, which produces an abundant amount of the biosurfactant mannosylerythritol lipids.</title>
        <authorList>
            <person name="Konishi M."/>
            <person name="Hatada Y."/>
            <person name="Horiuchi J."/>
        </authorList>
    </citation>
    <scope>NUCLEOTIDE SEQUENCE [LARGE SCALE GENOMIC DNA]</scope>
    <source>
        <strain evidence="17">SY62</strain>
    </source>
</reference>
<name>R9NWW3_PSEHS</name>
<keyword evidence="8" id="KW-0378">Hydrolase</keyword>
<evidence type="ECO:0000256" key="1">
    <source>
        <dbReference type="ARBA" id="ARBA00001946"/>
    </source>
</evidence>
<keyword evidence="17" id="KW-1185">Reference proteome</keyword>
<keyword evidence="7" id="KW-0227">DNA damage</keyword>
<proteinExistence type="inferred from homology"/>
<keyword evidence="5" id="KW-0479">Metal-binding</keyword>
<dbReference type="GO" id="GO:0006302">
    <property type="term" value="P:double-strand break repair"/>
    <property type="evidence" value="ECO:0007669"/>
    <property type="project" value="TreeGrafter"/>
</dbReference>
<dbReference type="GO" id="GO:0031297">
    <property type="term" value="P:replication fork processing"/>
    <property type="evidence" value="ECO:0007669"/>
    <property type="project" value="TreeGrafter"/>
</dbReference>
<dbReference type="GeneID" id="24105853"/>
<feature type="compositionally biased region" description="Low complexity" evidence="14">
    <location>
        <begin position="306"/>
        <end position="315"/>
    </location>
</feature>
<dbReference type="InterPro" id="IPR033310">
    <property type="entry name" value="Mms4/EME1/EME2"/>
</dbReference>
<comment type="subcellular location">
    <subcellularLocation>
        <location evidence="2">Nucleus</location>
    </subcellularLocation>
</comment>
<keyword evidence="13" id="KW-0469">Meiosis</keyword>
<dbReference type="RefSeq" id="XP_012186574.1">
    <property type="nucleotide sequence ID" value="XM_012331184.1"/>
</dbReference>
<evidence type="ECO:0000313" key="16">
    <source>
        <dbReference type="EMBL" id="GAC92987.1"/>
    </source>
</evidence>
<dbReference type="SMART" id="SM00891">
    <property type="entry name" value="ERCC4"/>
    <property type="match status" value="1"/>
</dbReference>
<dbReference type="InterPro" id="IPR042530">
    <property type="entry name" value="EME1/EME2_C"/>
</dbReference>
<dbReference type="GO" id="GO:0048476">
    <property type="term" value="C:Holliday junction resolvase complex"/>
    <property type="evidence" value="ECO:0007669"/>
    <property type="project" value="InterPro"/>
</dbReference>
<feature type="domain" description="ERCC4" evidence="15">
    <location>
        <begin position="488"/>
        <end position="791"/>
    </location>
</feature>
<evidence type="ECO:0000256" key="14">
    <source>
        <dbReference type="SAM" id="MobiDB-lite"/>
    </source>
</evidence>
<feature type="compositionally biased region" description="Polar residues" evidence="14">
    <location>
        <begin position="183"/>
        <end position="199"/>
    </location>
</feature>
<dbReference type="Proteomes" id="UP000014071">
    <property type="component" value="Unassembled WGS sequence"/>
</dbReference>
<comment type="cofactor">
    <cofactor evidence="1">
        <name>Mg(2+)</name>
        <dbReference type="ChEBI" id="CHEBI:18420"/>
    </cofactor>
</comment>
<feature type="region of interest" description="Disordered" evidence="14">
    <location>
        <begin position="232"/>
        <end position="387"/>
    </location>
</feature>
<dbReference type="PANTHER" id="PTHR21077">
    <property type="entry name" value="EME1 PROTEIN"/>
    <property type="match status" value="1"/>
</dbReference>
<evidence type="ECO:0000313" key="17">
    <source>
        <dbReference type="Proteomes" id="UP000014071"/>
    </source>
</evidence>
<dbReference type="PANTHER" id="PTHR21077:SF5">
    <property type="entry name" value="CROSSOVER JUNCTION ENDONUCLEASE MMS4"/>
    <property type="match status" value="1"/>
</dbReference>
<keyword evidence="9" id="KW-0460">Magnesium</keyword>
<keyword evidence="11" id="KW-0234">DNA repair</keyword>
<organism evidence="16 17">
    <name type="scientific">Pseudozyma hubeiensis (strain SY62)</name>
    <name type="common">Yeast</name>
    <dbReference type="NCBI Taxonomy" id="1305764"/>
    <lineage>
        <taxon>Eukaryota</taxon>
        <taxon>Fungi</taxon>
        <taxon>Dikarya</taxon>
        <taxon>Basidiomycota</taxon>
        <taxon>Ustilaginomycotina</taxon>
        <taxon>Ustilaginomycetes</taxon>
        <taxon>Ustilaginales</taxon>
        <taxon>Ustilaginaceae</taxon>
        <taxon>Pseudozyma</taxon>
    </lineage>
</organism>
<evidence type="ECO:0000256" key="12">
    <source>
        <dbReference type="ARBA" id="ARBA00023242"/>
    </source>
</evidence>
<evidence type="ECO:0000256" key="7">
    <source>
        <dbReference type="ARBA" id="ARBA00022763"/>
    </source>
</evidence>
<keyword evidence="10" id="KW-0233">DNA recombination</keyword>
<evidence type="ECO:0000256" key="10">
    <source>
        <dbReference type="ARBA" id="ARBA00023172"/>
    </source>
</evidence>
<evidence type="ECO:0000256" key="4">
    <source>
        <dbReference type="ARBA" id="ARBA00022722"/>
    </source>
</evidence>
<dbReference type="STRING" id="1305764.R9NWW3"/>
<dbReference type="Gene3D" id="1.10.150.670">
    <property type="entry name" value="Crossover junction endonuclease EME1, DNA-binding domain"/>
    <property type="match status" value="1"/>
</dbReference>
<feature type="compositionally biased region" description="Low complexity" evidence="14">
    <location>
        <begin position="163"/>
        <end position="182"/>
    </location>
</feature>
<feature type="compositionally biased region" description="Low complexity" evidence="14">
    <location>
        <begin position="650"/>
        <end position="663"/>
    </location>
</feature>
<feature type="compositionally biased region" description="Polar residues" evidence="14">
    <location>
        <begin position="239"/>
        <end position="250"/>
    </location>
</feature>
<evidence type="ECO:0000256" key="11">
    <source>
        <dbReference type="ARBA" id="ARBA00023204"/>
    </source>
</evidence>
<evidence type="ECO:0000256" key="5">
    <source>
        <dbReference type="ARBA" id="ARBA00022723"/>
    </source>
</evidence>
<feature type="region of interest" description="Disordered" evidence="14">
    <location>
        <begin position="137"/>
        <end position="213"/>
    </location>
</feature>
<keyword evidence="6" id="KW-0255">Endonuclease</keyword>
<evidence type="ECO:0000256" key="13">
    <source>
        <dbReference type="ARBA" id="ARBA00023254"/>
    </source>
</evidence>
<protein>
    <recommendedName>
        <fullName evidence="15">ERCC4 domain-containing protein</fullName>
    </recommendedName>
</protein>
<evidence type="ECO:0000256" key="9">
    <source>
        <dbReference type="ARBA" id="ARBA00022842"/>
    </source>
</evidence>
<sequence length="851" mass="92243">MVGALWIESGSDSDSDAASHKQYVKARAPSGNAVAGPSRLGASQLRKSPRRAVPATASSSSSVIVLSSSQDHYPSVSNRTQRKRKASLESLDSSGRVNAPPQRMVESTPGQRMAQLLAEASPDTSLPSFRDLLRHHKLRTGATSAHVPPSSEREQSCSAAGPSVSRLASASLRAGSLRRTASQPVASSSQEEPISSHFRTSIRRPSKKSAASAALPEVIEIGSDSIADPASEADAAHLLQTSSPIRSQFSSKHRLPSSQPSPTSPPHRVSAAPERLGETRRARSTFRADSAPIIILSSSPPPPSLPRLSQRSLAQTVEDIAEEEYSSQNFPPSSFTFEEPPPSPPFSLDDHPTEADATSPLLERRRARESASNPSTPKKARPMSRTGSLLEALDKLYTAEEQKRASADVTDHVDTGDAASTAGKSKDGPKSNASPSKAQKAAAAKQAREAKAREREAVKLAKAQAAAEKKRFLEVNRLRTSKADTMRELIVDLDRTLFSAGQPFAGCQDSITARFEEEGASVQLCDSVVAPPLVRFRRKVKAQWNAERRHWTPLDREEIRREGLVIVYIDAKEIVQQVAEGGEAGLESWYGDLQRRLGAMNGGREANDGQPQQVFLICQGLVKHYSRLRASENRAYTARIRQQLAENQLAEDATTTASDAAPKPARRKGNAASNTTTATARSSSAPPQALVERSLLQLKLIHRCYVIHAASLVDGVEWLHQLTSDLSLKPYKSLRDTHLSFAVDTGRNTTSSSSAAIYTMMLQQIPRVTPAISQSITTIYPSFHSLVSAYQRCKDETEEKGLLSSVQVVSNKDGTERRANRTNLGLQLSKRIHAVVRGRNADLLINNPTKD</sequence>
<dbReference type="GO" id="GO:0046872">
    <property type="term" value="F:metal ion binding"/>
    <property type="evidence" value="ECO:0007669"/>
    <property type="project" value="UniProtKB-KW"/>
</dbReference>
<feature type="compositionally biased region" description="Polar residues" evidence="14">
    <location>
        <begin position="70"/>
        <end position="79"/>
    </location>
</feature>
<dbReference type="GO" id="GO:0003677">
    <property type="term" value="F:DNA binding"/>
    <property type="evidence" value="ECO:0007669"/>
    <property type="project" value="InterPro"/>
</dbReference>
<dbReference type="OrthoDB" id="343092at2759"/>
<dbReference type="GO" id="GO:0000712">
    <property type="term" value="P:resolution of meiotic recombination intermediates"/>
    <property type="evidence" value="ECO:0007669"/>
    <property type="project" value="TreeGrafter"/>
</dbReference>
<evidence type="ECO:0000256" key="2">
    <source>
        <dbReference type="ARBA" id="ARBA00004123"/>
    </source>
</evidence>
<feature type="compositionally biased region" description="Basic and acidic residues" evidence="14">
    <location>
        <begin position="403"/>
        <end position="415"/>
    </location>
</feature>
<feature type="region of interest" description="Disordered" evidence="14">
    <location>
        <begin position="1"/>
        <end position="113"/>
    </location>
</feature>
<feature type="region of interest" description="Disordered" evidence="14">
    <location>
        <begin position="648"/>
        <end position="686"/>
    </location>
</feature>
<feature type="compositionally biased region" description="Low complexity" evidence="14">
    <location>
        <begin position="670"/>
        <end position="685"/>
    </location>
</feature>
<dbReference type="GO" id="GO:0005634">
    <property type="term" value="C:nucleus"/>
    <property type="evidence" value="ECO:0007669"/>
    <property type="project" value="UniProtKB-SubCell"/>
</dbReference>
<feature type="compositionally biased region" description="Basic and acidic residues" evidence="14">
    <location>
        <begin position="446"/>
        <end position="456"/>
    </location>
</feature>
<dbReference type="eggNOG" id="ENOG502R8ER">
    <property type="taxonomic scope" value="Eukaryota"/>
</dbReference>
<dbReference type="GO" id="GO:0008821">
    <property type="term" value="F:crossover junction DNA endonuclease activity"/>
    <property type="evidence" value="ECO:0007669"/>
    <property type="project" value="TreeGrafter"/>
</dbReference>
<dbReference type="InterPro" id="IPR006166">
    <property type="entry name" value="ERCC4_domain"/>
</dbReference>
<accession>R9NWW3</accession>
<comment type="similarity">
    <text evidence="3">Belongs to the EME1/MMS4 family.</text>
</comment>
<dbReference type="Gene3D" id="3.40.50.10130">
    <property type="match status" value="1"/>
</dbReference>
<evidence type="ECO:0000256" key="6">
    <source>
        <dbReference type="ARBA" id="ARBA00022759"/>
    </source>
</evidence>
<gene>
    <name evidence="16" type="ORF">PHSY_000547</name>
</gene>
<dbReference type="EMBL" id="DF238771">
    <property type="protein sequence ID" value="GAC92987.1"/>
    <property type="molecule type" value="Genomic_DNA"/>
</dbReference>
<keyword evidence="4" id="KW-0540">Nuclease</keyword>
<dbReference type="AlphaFoldDB" id="R9NWW3"/>
<evidence type="ECO:0000259" key="15">
    <source>
        <dbReference type="SMART" id="SM00891"/>
    </source>
</evidence>
<feature type="compositionally biased region" description="Low complexity" evidence="14">
    <location>
        <begin position="58"/>
        <end position="69"/>
    </location>
</feature>
<evidence type="ECO:0000256" key="3">
    <source>
        <dbReference type="ARBA" id="ARBA00005313"/>
    </source>
</evidence>
<keyword evidence="12" id="KW-0539">Nucleus</keyword>
<feature type="region of interest" description="Disordered" evidence="14">
    <location>
        <begin position="403"/>
        <end position="456"/>
    </location>
</feature>
<dbReference type="GO" id="GO:0031573">
    <property type="term" value="P:mitotic intra-S DNA damage checkpoint signaling"/>
    <property type="evidence" value="ECO:0007669"/>
    <property type="project" value="TreeGrafter"/>
</dbReference>
<dbReference type="HOGENOM" id="CLU_348548_0_0_1"/>
<evidence type="ECO:0000256" key="8">
    <source>
        <dbReference type="ARBA" id="ARBA00022801"/>
    </source>
</evidence>